<feature type="region of interest" description="Disordered" evidence="1">
    <location>
        <begin position="117"/>
        <end position="141"/>
    </location>
</feature>
<dbReference type="AlphaFoldDB" id="S9RRC9"/>
<keyword evidence="2" id="KW-1133">Transmembrane helix</keyword>
<dbReference type="PATRIC" id="fig|1123360.3.peg.3614"/>
<feature type="compositionally biased region" description="Polar residues" evidence="1">
    <location>
        <begin position="124"/>
        <end position="134"/>
    </location>
</feature>
<dbReference type="EMBL" id="AONI01000017">
    <property type="protein sequence ID" value="EPX76524.1"/>
    <property type="molecule type" value="Genomic_DNA"/>
</dbReference>
<feature type="transmembrane region" description="Helical" evidence="2">
    <location>
        <begin position="214"/>
        <end position="233"/>
    </location>
</feature>
<feature type="transmembrane region" description="Helical" evidence="2">
    <location>
        <begin position="173"/>
        <end position="194"/>
    </location>
</feature>
<evidence type="ECO:0008006" key="5">
    <source>
        <dbReference type="Google" id="ProtNLM"/>
    </source>
</evidence>
<keyword evidence="2" id="KW-0472">Membrane</keyword>
<feature type="transmembrane region" description="Helical" evidence="2">
    <location>
        <begin position="272"/>
        <end position="295"/>
    </location>
</feature>
<proteinExistence type="predicted"/>
<evidence type="ECO:0000313" key="3">
    <source>
        <dbReference type="EMBL" id="EPX76524.1"/>
    </source>
</evidence>
<keyword evidence="2" id="KW-0812">Transmembrane</keyword>
<dbReference type="RefSeq" id="WP_021102990.1">
    <property type="nucleotide sequence ID" value="NZ_KE557316.1"/>
</dbReference>
<protein>
    <recommendedName>
        <fullName evidence="5">Transmembrane protein</fullName>
    </recommendedName>
</protein>
<dbReference type="InterPro" id="IPR058114">
    <property type="entry name" value="RcgA-like"/>
</dbReference>
<evidence type="ECO:0000256" key="1">
    <source>
        <dbReference type="SAM" id="MobiDB-lite"/>
    </source>
</evidence>
<dbReference type="eggNOG" id="ENOG502Z97U">
    <property type="taxonomic scope" value="Bacteria"/>
</dbReference>
<dbReference type="HOGENOM" id="CLU_509820_0_0_5"/>
<comment type="caution">
    <text evidence="3">The sequence shown here is derived from an EMBL/GenBank/DDBJ whole genome shotgun (WGS) entry which is preliminary data.</text>
</comment>
<dbReference type="TCDB" id="9.B.193.1.1">
    <property type="family name" value="the proteobacterial 8 tms membrane protein (p8mp) family"/>
</dbReference>
<feature type="transmembrane region" description="Helical" evidence="2">
    <location>
        <begin position="496"/>
        <end position="514"/>
    </location>
</feature>
<feature type="transmembrane region" description="Helical" evidence="2">
    <location>
        <begin position="520"/>
        <end position="538"/>
    </location>
</feature>
<feature type="transmembrane region" description="Helical" evidence="2">
    <location>
        <begin position="339"/>
        <end position="364"/>
    </location>
</feature>
<evidence type="ECO:0000256" key="2">
    <source>
        <dbReference type="SAM" id="Phobius"/>
    </source>
</evidence>
<feature type="transmembrane region" description="Helical" evidence="2">
    <location>
        <begin position="440"/>
        <end position="462"/>
    </location>
</feature>
<reference evidence="4" key="1">
    <citation type="journal article" date="2013" name="Stand. Genomic Sci.">
        <title>Genome sequence of the Litoreibacter arenae type strain (DSM 19593(T)), a member of the Roseobacter clade isolated from sea sand.</title>
        <authorList>
            <person name="Riedel T."/>
            <person name="Fiebig A."/>
            <person name="Petersen J."/>
            <person name="Gronow S."/>
            <person name="Kyrpides N.C."/>
            <person name="Goker M."/>
            <person name="Klenk H.P."/>
        </authorList>
    </citation>
    <scope>NUCLEOTIDE SEQUENCE [LARGE SCALE GENOMIC DNA]</scope>
    <source>
        <strain evidence="4">DSM 19593</strain>
    </source>
</reference>
<accession>S9RRC9</accession>
<dbReference type="OrthoDB" id="7756347at2"/>
<keyword evidence="4" id="KW-1185">Reference proteome</keyword>
<name>S9RRC9_9RHOB</name>
<feature type="transmembrane region" description="Helical" evidence="2">
    <location>
        <begin position="385"/>
        <end position="408"/>
    </location>
</feature>
<gene>
    <name evidence="3" type="ORF">thalar_03654</name>
</gene>
<dbReference type="NCBIfam" id="NF047336">
    <property type="entry name" value="conj_memb_RcgA"/>
    <property type="match status" value="1"/>
</dbReference>
<organism evidence="3 4">
    <name type="scientific">Litoreibacter arenae DSM 19593</name>
    <dbReference type="NCBI Taxonomy" id="1123360"/>
    <lineage>
        <taxon>Bacteria</taxon>
        <taxon>Pseudomonadati</taxon>
        <taxon>Pseudomonadota</taxon>
        <taxon>Alphaproteobacteria</taxon>
        <taxon>Rhodobacterales</taxon>
        <taxon>Roseobacteraceae</taxon>
        <taxon>Litoreibacter</taxon>
    </lineage>
</organism>
<sequence length="549" mass="60935">MIRNGKYFVRPERGDGDFKALFRSLALVGAGRPVDEKGIPQGPWTPDLLAEAISQIDANQSGIELRTVQHWFQDNKKGISAENIRWLARIFGCDDPDATSAWQAELSAANRRLGAKRREVQRIGGSSKSTSPETSLKKGTPSAVLKRDLVPRNMEPRRWLARRTEAMFDGQNALNLPIVVWAGSAMLAFLSYVIGTHSITYYPVPGLEKQVGFLWAPSWTVDRIVFVALFLFITSEVLHRWKTDWRPSVAVGCEWASHNEWVRRLNDLSHMFGVILGICALVVFFGQWLGVYWPVLIRGVGGSSMVDWILVAIERPDVVTVPEAIAVSGVANLYSCFVYWAYFSGLLLLFAVAGDFHALAGSPVAEPSYDRILGVFDIGNNLTRAVYCCAMLGILSATSIKLNAAYLISDGQNILAWLLTDMLTVLGGTERRWSFLEQTAWPYITSFFVFFVTVFTYFACLARIQSGLAKASQHFARFHPTKLQRSRELMRTSRSTWIRLSGAVGLLAVNFLLLGAFNGFSYLLILSVVVAVATVFSSDAKSPANPGRL</sequence>
<dbReference type="Proteomes" id="UP000015351">
    <property type="component" value="Unassembled WGS sequence"/>
</dbReference>
<evidence type="ECO:0000313" key="4">
    <source>
        <dbReference type="Proteomes" id="UP000015351"/>
    </source>
</evidence>
<dbReference type="STRING" id="1123360.thalar_03654"/>